<dbReference type="GO" id="GO:0003677">
    <property type="term" value="F:DNA binding"/>
    <property type="evidence" value="ECO:0007669"/>
    <property type="project" value="InterPro"/>
</dbReference>
<feature type="compositionally biased region" description="Polar residues" evidence="5">
    <location>
        <begin position="22"/>
        <end position="36"/>
    </location>
</feature>
<dbReference type="Proteomes" id="UP000515121">
    <property type="component" value="Unplaced"/>
</dbReference>
<dbReference type="InterPro" id="IPR006447">
    <property type="entry name" value="Myb_dom_plants"/>
</dbReference>
<protein>
    <submittedName>
        <fullName evidence="8">Uncharacterized protein LOC111291569</fullName>
    </submittedName>
</protein>
<evidence type="ECO:0000256" key="3">
    <source>
        <dbReference type="ARBA" id="ARBA00023163"/>
    </source>
</evidence>
<dbReference type="GO" id="GO:0005634">
    <property type="term" value="C:nucleus"/>
    <property type="evidence" value="ECO:0007669"/>
    <property type="project" value="UniProtKB-SubCell"/>
</dbReference>
<keyword evidence="4" id="KW-0539">Nucleus</keyword>
<dbReference type="Gene3D" id="1.10.10.60">
    <property type="entry name" value="Homeodomain-like"/>
    <property type="match status" value="1"/>
</dbReference>
<dbReference type="NCBIfam" id="TIGR01557">
    <property type="entry name" value="myb_SHAQKYF"/>
    <property type="match status" value="1"/>
</dbReference>
<evidence type="ECO:0000313" key="8">
    <source>
        <dbReference type="RefSeq" id="XP_022739111.1"/>
    </source>
</evidence>
<dbReference type="PROSITE" id="PS51294">
    <property type="entry name" value="HTH_MYB"/>
    <property type="match status" value="1"/>
</dbReference>
<reference evidence="8" key="1">
    <citation type="submission" date="2025-08" db="UniProtKB">
        <authorList>
            <consortium name="RefSeq"/>
        </authorList>
    </citation>
    <scope>IDENTIFICATION</scope>
    <source>
        <tissue evidence="8">Fruit stalk</tissue>
    </source>
</reference>
<dbReference type="FunFam" id="1.10.10.60:FF:000002">
    <property type="entry name" value="Myb family transcription factor"/>
    <property type="match status" value="1"/>
</dbReference>
<dbReference type="GeneID" id="111291569"/>
<dbReference type="InterPro" id="IPR001005">
    <property type="entry name" value="SANT/Myb"/>
</dbReference>
<comment type="subcellular location">
    <subcellularLocation>
        <location evidence="1">Nucleus</location>
    </subcellularLocation>
</comment>
<keyword evidence="3" id="KW-0804">Transcription</keyword>
<name>A0A6P5YGC0_DURZI</name>
<dbReference type="PANTHER" id="PTHR31314:SF128">
    <property type="entry name" value="OS11G0106100 PROTEIN"/>
    <property type="match status" value="1"/>
</dbReference>
<dbReference type="InterPro" id="IPR046955">
    <property type="entry name" value="PHR1-like"/>
</dbReference>
<dbReference type="InterPro" id="IPR009057">
    <property type="entry name" value="Homeodomain-like_sf"/>
</dbReference>
<dbReference type="AlphaFoldDB" id="A0A6P5YGC0"/>
<dbReference type="KEGG" id="dzi:111291569"/>
<dbReference type="OrthoDB" id="551907at2759"/>
<keyword evidence="2" id="KW-0805">Transcription regulation</keyword>
<evidence type="ECO:0000256" key="5">
    <source>
        <dbReference type="SAM" id="MobiDB-lite"/>
    </source>
</evidence>
<evidence type="ECO:0000256" key="1">
    <source>
        <dbReference type="ARBA" id="ARBA00004123"/>
    </source>
</evidence>
<evidence type="ECO:0000256" key="2">
    <source>
        <dbReference type="ARBA" id="ARBA00023015"/>
    </source>
</evidence>
<keyword evidence="7" id="KW-1185">Reference proteome</keyword>
<feature type="region of interest" description="Disordered" evidence="5">
    <location>
        <begin position="61"/>
        <end position="86"/>
    </location>
</feature>
<dbReference type="RefSeq" id="XP_022739111.1">
    <property type="nucleotide sequence ID" value="XM_022883376.1"/>
</dbReference>
<dbReference type="InterPro" id="IPR017930">
    <property type="entry name" value="Myb_dom"/>
</dbReference>
<feature type="compositionally biased region" description="Basic and acidic residues" evidence="5">
    <location>
        <begin position="1"/>
        <end position="17"/>
    </location>
</feature>
<dbReference type="Pfam" id="PF00249">
    <property type="entry name" value="Myb_DNA-binding"/>
    <property type="match status" value="1"/>
</dbReference>
<feature type="region of interest" description="Disordered" evidence="5">
    <location>
        <begin position="1"/>
        <end position="38"/>
    </location>
</feature>
<feature type="domain" description="HTH myb-type" evidence="6">
    <location>
        <begin position="93"/>
        <end position="153"/>
    </location>
</feature>
<dbReference type="PANTHER" id="PTHR31314">
    <property type="entry name" value="MYB FAMILY TRANSCRIPTION FACTOR PHL7-LIKE"/>
    <property type="match status" value="1"/>
</dbReference>
<accession>A0A6P5YGC0</accession>
<dbReference type="GO" id="GO:0003700">
    <property type="term" value="F:DNA-binding transcription factor activity"/>
    <property type="evidence" value="ECO:0007669"/>
    <property type="project" value="InterPro"/>
</dbReference>
<evidence type="ECO:0000313" key="7">
    <source>
        <dbReference type="Proteomes" id="UP000515121"/>
    </source>
</evidence>
<gene>
    <name evidence="8" type="primary">LOC111291569</name>
</gene>
<proteinExistence type="predicted"/>
<sequence length="414" mass="46941">MVEGMIEMHDEEKRVDSEEQAENLSAVSSQKCSSFDLNEEASSEEDYYNIIVKEGEVMSVEEDEIEKRTEGSSSNNNIGEGGSDRRTVRHYVRSKLPRLRWTPDLHLSFMHAVERLGGQERATPKLVLQLMNVRGLSIAHVKSHLQMYRSKKLDEAGQVLCQTNRPIQVRDEFRSILLQQASTFSPHQHFRMENGGIVLARESPDNNITPSCFQRPLDFKATFPRHQLPNSFISKASGQENGCPKPAVFCSQGQSNAVHGMDTTMRIGPIGLGRFLEETRWHPFEKISNRWKVNNGNMNKLSNTCSQSPSHYFCKRQSSYGGGYSTRPTEGNLGNTKMVLGQFVSDNHDSLSKYNSCRADLDAPFLAELHQNKMTKDKEWLPDLQLRLSQRTGIDDEKNHFKGTQEISTQLSLS</sequence>
<dbReference type="SUPFAM" id="SSF46689">
    <property type="entry name" value="Homeodomain-like"/>
    <property type="match status" value="1"/>
</dbReference>
<evidence type="ECO:0000259" key="6">
    <source>
        <dbReference type="PROSITE" id="PS51294"/>
    </source>
</evidence>
<organism evidence="7 8">
    <name type="scientific">Durio zibethinus</name>
    <name type="common">Durian</name>
    <dbReference type="NCBI Taxonomy" id="66656"/>
    <lineage>
        <taxon>Eukaryota</taxon>
        <taxon>Viridiplantae</taxon>
        <taxon>Streptophyta</taxon>
        <taxon>Embryophyta</taxon>
        <taxon>Tracheophyta</taxon>
        <taxon>Spermatophyta</taxon>
        <taxon>Magnoliopsida</taxon>
        <taxon>eudicotyledons</taxon>
        <taxon>Gunneridae</taxon>
        <taxon>Pentapetalae</taxon>
        <taxon>rosids</taxon>
        <taxon>malvids</taxon>
        <taxon>Malvales</taxon>
        <taxon>Malvaceae</taxon>
        <taxon>Helicteroideae</taxon>
        <taxon>Durio</taxon>
    </lineage>
</organism>
<evidence type="ECO:0000256" key="4">
    <source>
        <dbReference type="ARBA" id="ARBA00023242"/>
    </source>
</evidence>